<evidence type="ECO:0000256" key="2">
    <source>
        <dbReference type="ARBA" id="ARBA00006555"/>
    </source>
</evidence>
<dbReference type="AlphaFoldDB" id="A0A081C518"/>
<evidence type="ECO:0000256" key="4">
    <source>
        <dbReference type="ARBA" id="ARBA00022475"/>
    </source>
</evidence>
<proteinExistence type="inferred from homology"/>
<evidence type="ECO:0000256" key="7">
    <source>
        <dbReference type="ARBA" id="ARBA00022927"/>
    </source>
</evidence>
<dbReference type="InterPro" id="IPR003538">
    <property type="entry name" value="TonB"/>
</dbReference>
<keyword evidence="9" id="KW-0472">Membrane</keyword>
<dbReference type="Proteomes" id="UP000030661">
    <property type="component" value="Unassembled WGS sequence"/>
</dbReference>
<name>A0A081C518_VECG1</name>
<evidence type="ECO:0000256" key="8">
    <source>
        <dbReference type="ARBA" id="ARBA00022989"/>
    </source>
</evidence>
<evidence type="ECO:0000256" key="3">
    <source>
        <dbReference type="ARBA" id="ARBA00022448"/>
    </source>
</evidence>
<evidence type="ECO:0000256" key="6">
    <source>
        <dbReference type="ARBA" id="ARBA00022692"/>
    </source>
</evidence>
<evidence type="ECO:0000256" key="9">
    <source>
        <dbReference type="ARBA" id="ARBA00023136"/>
    </source>
</evidence>
<dbReference type="InterPro" id="IPR006260">
    <property type="entry name" value="TonB/TolA_C"/>
</dbReference>
<feature type="compositionally biased region" description="Pro residues" evidence="10">
    <location>
        <begin position="134"/>
        <end position="154"/>
    </location>
</feature>
<dbReference type="EMBL" id="DF820470">
    <property type="protein sequence ID" value="GAK59673.1"/>
    <property type="molecule type" value="Genomic_DNA"/>
</dbReference>
<accession>A0A081C518</accession>
<keyword evidence="8" id="KW-1133">Transmembrane helix</keyword>
<dbReference type="PANTHER" id="PTHR33446">
    <property type="entry name" value="PROTEIN TONB-RELATED"/>
    <property type="match status" value="1"/>
</dbReference>
<dbReference type="InterPro" id="IPR037682">
    <property type="entry name" value="TonB_C"/>
</dbReference>
<keyword evidence="3" id="KW-0813">Transport</keyword>
<feature type="compositionally biased region" description="Low complexity" evidence="10">
    <location>
        <begin position="155"/>
        <end position="198"/>
    </location>
</feature>
<keyword evidence="7" id="KW-0653">Protein transport</keyword>
<gene>
    <name evidence="12" type="ORF">U27_06658</name>
</gene>
<dbReference type="eggNOG" id="COG0810">
    <property type="taxonomic scope" value="Bacteria"/>
</dbReference>
<dbReference type="PRINTS" id="PR01374">
    <property type="entry name" value="TONBPROTEIN"/>
</dbReference>
<keyword evidence="6" id="KW-0812">Transmembrane</keyword>
<dbReference type="PANTHER" id="PTHR33446:SF2">
    <property type="entry name" value="PROTEIN TONB"/>
    <property type="match status" value="1"/>
</dbReference>
<keyword evidence="5" id="KW-0997">Cell inner membrane</keyword>
<keyword evidence="4" id="KW-1003">Cell membrane</keyword>
<dbReference type="Pfam" id="PF03544">
    <property type="entry name" value="TonB_C"/>
    <property type="match status" value="1"/>
</dbReference>
<feature type="compositionally biased region" description="Polar residues" evidence="10">
    <location>
        <begin position="199"/>
        <end position="213"/>
    </location>
</feature>
<dbReference type="GO" id="GO:0030288">
    <property type="term" value="C:outer membrane-bounded periplasmic space"/>
    <property type="evidence" value="ECO:0007669"/>
    <property type="project" value="InterPro"/>
</dbReference>
<evidence type="ECO:0000256" key="5">
    <source>
        <dbReference type="ARBA" id="ARBA00022519"/>
    </source>
</evidence>
<organism evidence="12">
    <name type="scientific">Vecturithrix granuli</name>
    <dbReference type="NCBI Taxonomy" id="1499967"/>
    <lineage>
        <taxon>Bacteria</taxon>
        <taxon>Candidatus Moduliflexota</taxon>
        <taxon>Candidatus Vecturitrichia</taxon>
        <taxon>Candidatus Vecturitrichales</taxon>
        <taxon>Candidatus Vecturitrichaceae</taxon>
        <taxon>Candidatus Vecturithrix</taxon>
    </lineage>
</organism>
<dbReference type="Gene3D" id="3.30.1150.10">
    <property type="match status" value="1"/>
</dbReference>
<evidence type="ECO:0000313" key="13">
    <source>
        <dbReference type="Proteomes" id="UP000030661"/>
    </source>
</evidence>
<dbReference type="PROSITE" id="PS52015">
    <property type="entry name" value="TONB_CTD"/>
    <property type="match status" value="1"/>
</dbReference>
<evidence type="ECO:0000256" key="10">
    <source>
        <dbReference type="SAM" id="MobiDB-lite"/>
    </source>
</evidence>
<dbReference type="GO" id="GO:0031992">
    <property type="term" value="F:energy transducer activity"/>
    <property type="evidence" value="ECO:0007669"/>
    <property type="project" value="InterPro"/>
</dbReference>
<dbReference type="InterPro" id="IPR051045">
    <property type="entry name" value="TonB-dependent_transducer"/>
</dbReference>
<feature type="compositionally biased region" description="Basic and acidic residues" evidence="10">
    <location>
        <begin position="214"/>
        <end position="226"/>
    </location>
</feature>
<dbReference type="NCBIfam" id="TIGR01352">
    <property type="entry name" value="tonB_Cterm"/>
    <property type="match status" value="1"/>
</dbReference>
<feature type="region of interest" description="Disordered" evidence="10">
    <location>
        <begin position="133"/>
        <end position="226"/>
    </location>
</feature>
<feature type="compositionally biased region" description="Polar residues" evidence="10">
    <location>
        <begin position="71"/>
        <end position="93"/>
    </location>
</feature>
<feature type="region of interest" description="Disordered" evidence="10">
    <location>
        <begin position="46"/>
        <end position="93"/>
    </location>
</feature>
<keyword evidence="13" id="KW-1185">Reference proteome</keyword>
<dbReference type="STRING" id="1499967.U27_06658"/>
<dbReference type="GO" id="GO:0015031">
    <property type="term" value="P:protein transport"/>
    <property type="evidence" value="ECO:0007669"/>
    <property type="project" value="UniProtKB-KW"/>
</dbReference>
<feature type="domain" description="TonB C-terminal" evidence="11">
    <location>
        <begin position="238"/>
        <end position="329"/>
    </location>
</feature>
<dbReference type="GO" id="GO:0015891">
    <property type="term" value="P:siderophore transport"/>
    <property type="evidence" value="ECO:0007669"/>
    <property type="project" value="InterPro"/>
</dbReference>
<comment type="subcellular location">
    <subcellularLocation>
        <location evidence="1">Cell inner membrane</location>
        <topology evidence="1">Single-pass membrane protein</topology>
        <orientation evidence="1">Periplasmic side</orientation>
    </subcellularLocation>
</comment>
<comment type="similarity">
    <text evidence="2">Belongs to the TonB family.</text>
</comment>
<evidence type="ECO:0000313" key="12">
    <source>
        <dbReference type="EMBL" id="GAK59673.1"/>
    </source>
</evidence>
<dbReference type="GO" id="GO:0055085">
    <property type="term" value="P:transmembrane transport"/>
    <property type="evidence" value="ECO:0007669"/>
    <property type="project" value="InterPro"/>
</dbReference>
<evidence type="ECO:0000259" key="11">
    <source>
        <dbReference type="PROSITE" id="PS52015"/>
    </source>
</evidence>
<evidence type="ECO:0000256" key="1">
    <source>
        <dbReference type="ARBA" id="ARBA00004383"/>
    </source>
</evidence>
<protein>
    <submittedName>
        <fullName evidence="12">TonB family protein</fullName>
    </submittedName>
</protein>
<dbReference type="HOGENOM" id="CLU_843749_0_0_0"/>
<reference evidence="12" key="1">
    <citation type="journal article" date="2015" name="PeerJ">
        <title>First genomic representation of candidate bacterial phylum KSB3 points to enhanced environmental sensing as a trigger of wastewater bulking.</title>
        <authorList>
            <person name="Sekiguchi Y."/>
            <person name="Ohashi A."/>
            <person name="Parks D.H."/>
            <person name="Yamauchi T."/>
            <person name="Tyson G.W."/>
            <person name="Hugenholtz P."/>
        </authorList>
    </citation>
    <scope>NUCLEOTIDE SEQUENCE [LARGE SCALE GENOMIC DNA]</scope>
</reference>
<dbReference type="SUPFAM" id="SSF74653">
    <property type="entry name" value="TolA/TonB C-terminal domain"/>
    <property type="match status" value="1"/>
</dbReference>
<sequence length="329" mass="36319">MLRVSLFASLGLHFLILSLVSVFVSPQERQPAPPEQRFKVEFTRQKVAANSTQTDERLNSAPRKTIAEPLQRQTDFSPPITATQKRQQSPVNSPQIRFFNRPATPQVVVPPPTFQRQPVLTPPDFVAAAQAFPTPIPTPKPTPVPTQKPAPQPTARPTAIPTQQQAPMPTIAPAAAAVRQIPAQSATPATTASMPVSSHSQPQESTQSVQTQRMRQENSETEREQAIEAQPAPDVLQRYLQQVVKKIDARKAYPRQARSKGWQGTVVIKIQILSDGKVAQLELATHSEYDTLNKAALEAIKKAQPFPKFPDEIKNPSLTINIPVQFTLK</sequence>
<dbReference type="GO" id="GO:0098797">
    <property type="term" value="C:plasma membrane protein complex"/>
    <property type="evidence" value="ECO:0007669"/>
    <property type="project" value="TreeGrafter"/>
</dbReference>